<dbReference type="EMBL" id="BSXG01000039">
    <property type="protein sequence ID" value="GME27654.1"/>
    <property type="molecule type" value="Genomic_DNA"/>
</dbReference>
<reference evidence="1" key="1">
    <citation type="submission" date="2024-09" db="EMBL/GenBank/DDBJ databases">
        <title>Draft Genome Sequences of Neofusicoccum parvum.</title>
        <authorList>
            <person name="Ashida A."/>
            <person name="Camagna M."/>
            <person name="Tanaka A."/>
            <person name="Takemoto D."/>
        </authorList>
    </citation>
    <scope>NUCLEOTIDE SEQUENCE</scope>
    <source>
        <strain evidence="1">PPO83</strain>
    </source>
</reference>
<proteinExistence type="predicted"/>
<evidence type="ECO:0000313" key="1">
    <source>
        <dbReference type="EMBL" id="GME27654.1"/>
    </source>
</evidence>
<organism evidence="1 2">
    <name type="scientific">Neofusicoccum parvum</name>
    <dbReference type="NCBI Taxonomy" id="310453"/>
    <lineage>
        <taxon>Eukaryota</taxon>
        <taxon>Fungi</taxon>
        <taxon>Dikarya</taxon>
        <taxon>Ascomycota</taxon>
        <taxon>Pezizomycotina</taxon>
        <taxon>Dothideomycetes</taxon>
        <taxon>Dothideomycetes incertae sedis</taxon>
        <taxon>Botryosphaeriales</taxon>
        <taxon>Botryosphaeriaceae</taxon>
        <taxon>Neofusicoccum</taxon>
    </lineage>
</organism>
<evidence type="ECO:0000313" key="2">
    <source>
        <dbReference type="Proteomes" id="UP001165186"/>
    </source>
</evidence>
<gene>
    <name evidence="1" type="primary">g9913</name>
    <name evidence="1" type="ORF">NpPPO83_00009913</name>
</gene>
<protein>
    <submittedName>
        <fullName evidence="1">MFS transporter</fullName>
    </submittedName>
</protein>
<name>A0ACB5S4G8_9PEZI</name>
<sequence length="392" mass="44156">MDPPSAQLHQEVRDAVTRELGHRRPLLHHLNADSSWLLQIPRPVAAMKRGGRFFFNVLIDPWLSGGQSDVAKWFSQQWHRFESATKSIAEVEELAREVETLASGLRLGKDRQPNVADAGADTHTFIDAVAISHEFTDHCHRETLEELDRYVPVFATERAVSLIRSWNHFHHVETIPVFARENPDWRGASIPPLPEWLSISRLVESSDALYYHSALIFAFNIPSQAPTTPSTRSSRSLPNGWIPSSDSSDAAECVIYTPHGVRPEALEPIVHASPSLSVLALIHGLHDVAIDSGFWWEQARPLQQLNLGGYNGLQVQRLLGAKYWIGTHDEVKTGLGLVSWFLARKVISVEQALRAEKDRLLKQGEMEDEKMDRMLDDVRFEDVGNGESRLLV</sequence>
<accession>A0ACB5S4G8</accession>
<dbReference type="Proteomes" id="UP001165186">
    <property type="component" value="Unassembled WGS sequence"/>
</dbReference>
<comment type="caution">
    <text evidence="1">The sequence shown here is derived from an EMBL/GenBank/DDBJ whole genome shotgun (WGS) entry which is preliminary data.</text>
</comment>
<keyword evidence="2" id="KW-1185">Reference proteome</keyword>